<evidence type="ECO:0000256" key="1">
    <source>
        <dbReference type="ARBA" id="ARBA00005051"/>
    </source>
</evidence>
<dbReference type="Gene3D" id="3.30.70.560">
    <property type="entry name" value="7,8-Dihydro-6-hydroxymethylpterin-pyrophosphokinase HPPK"/>
    <property type="match status" value="1"/>
</dbReference>
<dbReference type="PANTHER" id="PTHR43071:SF1">
    <property type="entry name" value="2-AMINO-4-HYDROXY-6-HYDROXYMETHYLDIHYDROPTERIDINE PYROPHOSPHOKINASE"/>
    <property type="match status" value="1"/>
</dbReference>
<dbReference type="EMBL" id="PNIX01000020">
    <property type="protein sequence ID" value="PMP84288.1"/>
    <property type="molecule type" value="Genomic_DNA"/>
</dbReference>
<keyword evidence="9" id="KW-0289">Folate biosynthesis</keyword>
<dbReference type="EC" id="2.7.6.3" evidence="3"/>
<dbReference type="InterPro" id="IPR035907">
    <property type="entry name" value="Hppk_sf"/>
</dbReference>
<gene>
    <name evidence="14" type="primary">folK</name>
    <name evidence="15" type="ORF">C0175_00290</name>
    <name evidence="14" type="ORF">C0189_00410</name>
</gene>
<comment type="pathway">
    <text evidence="1">Cofactor biosynthesis; tetrahydrofolate biosynthesis; 2-amino-4-hydroxy-6-hydroxymethyl-7,8-dihydropteridine diphosphate from 7,8-dihydroneopterin triphosphate: step 4/4.</text>
</comment>
<evidence type="ECO:0000256" key="12">
    <source>
        <dbReference type="ARBA" id="ARBA00033413"/>
    </source>
</evidence>
<dbReference type="Proteomes" id="UP000237040">
    <property type="component" value="Unassembled WGS sequence"/>
</dbReference>
<organism evidence="14 17">
    <name type="scientific">Caldisericum exile</name>
    <dbReference type="NCBI Taxonomy" id="693075"/>
    <lineage>
        <taxon>Bacteria</taxon>
        <taxon>Pseudomonadati</taxon>
        <taxon>Caldisericota/Cryosericota group</taxon>
        <taxon>Caldisericota</taxon>
        <taxon>Caldisericia</taxon>
        <taxon>Caldisericales</taxon>
        <taxon>Caldisericaceae</taxon>
        <taxon>Caldisericum</taxon>
    </lineage>
</organism>
<dbReference type="AlphaFoldDB" id="A0A2J6WFY5"/>
<dbReference type="UniPathway" id="UPA00077">
    <property type="reaction ID" value="UER00155"/>
</dbReference>
<reference evidence="16 17" key="1">
    <citation type="submission" date="2018-01" db="EMBL/GenBank/DDBJ databases">
        <title>Metagenomic assembled genomes from two thermal pools in the Uzon Caldera, Kamchatka, Russia.</title>
        <authorList>
            <person name="Wilkins L."/>
            <person name="Ettinger C."/>
        </authorList>
    </citation>
    <scope>NUCLEOTIDE SEQUENCE [LARGE SCALE GENOMIC DNA]</scope>
    <source>
        <strain evidence="15">ARK-10</strain>
        <strain evidence="14">ZAV-07</strain>
    </source>
</reference>
<dbReference type="InterPro" id="IPR000550">
    <property type="entry name" value="Hppk"/>
</dbReference>
<dbReference type="PROSITE" id="PS00794">
    <property type="entry name" value="HPPK"/>
    <property type="match status" value="1"/>
</dbReference>
<dbReference type="GO" id="GO:0003848">
    <property type="term" value="F:2-amino-4-hydroxy-6-hydroxymethyldihydropteridine diphosphokinase activity"/>
    <property type="evidence" value="ECO:0007669"/>
    <property type="project" value="UniProtKB-EC"/>
</dbReference>
<feature type="domain" description="7,8-dihydro-6-hydroxymethylpterin-pyrophosphokinase" evidence="13">
    <location>
        <begin position="92"/>
        <end position="103"/>
    </location>
</feature>
<dbReference type="NCBIfam" id="TIGR01498">
    <property type="entry name" value="folK"/>
    <property type="match status" value="1"/>
</dbReference>
<evidence type="ECO:0000256" key="4">
    <source>
        <dbReference type="ARBA" id="ARBA00016218"/>
    </source>
</evidence>
<evidence type="ECO:0000256" key="9">
    <source>
        <dbReference type="ARBA" id="ARBA00022909"/>
    </source>
</evidence>
<keyword evidence="8" id="KW-0067">ATP-binding</keyword>
<evidence type="ECO:0000256" key="3">
    <source>
        <dbReference type="ARBA" id="ARBA00013253"/>
    </source>
</evidence>
<evidence type="ECO:0000256" key="8">
    <source>
        <dbReference type="ARBA" id="ARBA00022840"/>
    </source>
</evidence>
<dbReference type="PANTHER" id="PTHR43071">
    <property type="entry name" value="2-AMINO-4-HYDROXY-6-HYDROXYMETHYLDIHYDROPTERIDINE PYROPHOSPHOKINASE"/>
    <property type="match status" value="1"/>
</dbReference>
<comment type="function">
    <text evidence="10">Catalyzes the transfer of pyrophosphate from adenosine triphosphate (ATP) to 6-hydroxymethyl-7,8-dihydropterin, an enzymatic step in folate biosynthesis pathway.</text>
</comment>
<protein>
    <recommendedName>
        <fullName evidence="4">2-amino-4-hydroxy-6-hydroxymethyldihydropteridine pyrophosphokinase</fullName>
        <ecNumber evidence="3">2.7.6.3</ecNumber>
    </recommendedName>
    <alternativeName>
        <fullName evidence="11">6-hydroxymethyl-7,8-dihydropterin pyrophosphokinase</fullName>
    </alternativeName>
    <alternativeName>
        <fullName evidence="12">7,8-dihydro-6-hydroxymethylpterin-pyrophosphokinase</fullName>
    </alternativeName>
</protein>
<keyword evidence="7 14" id="KW-0418">Kinase</keyword>
<evidence type="ECO:0000313" key="15">
    <source>
        <dbReference type="EMBL" id="PMP84288.1"/>
    </source>
</evidence>
<dbReference type="GO" id="GO:0046654">
    <property type="term" value="P:tetrahydrofolate biosynthetic process"/>
    <property type="evidence" value="ECO:0007669"/>
    <property type="project" value="UniProtKB-UniPathway"/>
</dbReference>
<dbReference type="SUPFAM" id="SSF55083">
    <property type="entry name" value="6-hydroxymethyl-7,8-dihydropterin pyrophosphokinase, HPPK"/>
    <property type="match status" value="1"/>
</dbReference>
<evidence type="ECO:0000256" key="10">
    <source>
        <dbReference type="ARBA" id="ARBA00029409"/>
    </source>
</evidence>
<dbReference type="GO" id="GO:0016301">
    <property type="term" value="F:kinase activity"/>
    <property type="evidence" value="ECO:0007669"/>
    <property type="project" value="UniProtKB-KW"/>
</dbReference>
<dbReference type="CDD" id="cd00483">
    <property type="entry name" value="HPPK"/>
    <property type="match status" value="1"/>
</dbReference>
<dbReference type="GO" id="GO:0046656">
    <property type="term" value="P:folic acid biosynthetic process"/>
    <property type="evidence" value="ECO:0007669"/>
    <property type="project" value="UniProtKB-KW"/>
</dbReference>
<evidence type="ECO:0000256" key="11">
    <source>
        <dbReference type="ARBA" id="ARBA00029766"/>
    </source>
</evidence>
<name>A0A2J6WFY5_9BACT</name>
<keyword evidence="6" id="KW-0547">Nucleotide-binding</keyword>
<evidence type="ECO:0000256" key="6">
    <source>
        <dbReference type="ARBA" id="ARBA00022741"/>
    </source>
</evidence>
<evidence type="ECO:0000259" key="13">
    <source>
        <dbReference type="PROSITE" id="PS00794"/>
    </source>
</evidence>
<dbReference type="GO" id="GO:0005524">
    <property type="term" value="F:ATP binding"/>
    <property type="evidence" value="ECO:0007669"/>
    <property type="project" value="UniProtKB-KW"/>
</dbReference>
<comment type="similarity">
    <text evidence="2">Belongs to the HPPK family.</text>
</comment>
<evidence type="ECO:0000256" key="5">
    <source>
        <dbReference type="ARBA" id="ARBA00022679"/>
    </source>
</evidence>
<evidence type="ECO:0000256" key="2">
    <source>
        <dbReference type="ARBA" id="ARBA00005810"/>
    </source>
</evidence>
<dbReference type="EMBL" id="PNIL01000005">
    <property type="protein sequence ID" value="PMP68856.1"/>
    <property type="molecule type" value="Genomic_DNA"/>
</dbReference>
<evidence type="ECO:0000313" key="17">
    <source>
        <dbReference type="Proteomes" id="UP000237040"/>
    </source>
</evidence>
<evidence type="ECO:0000313" key="14">
    <source>
        <dbReference type="EMBL" id="PMP68856.1"/>
    </source>
</evidence>
<dbReference type="Proteomes" id="UP000236910">
    <property type="component" value="Unassembled WGS sequence"/>
</dbReference>
<sequence>MEEQVKHRVFIALGSNLGDKHKNILDAVNYLIEEGVDIRKISSIIETAPYGLTEQPSFLNCVIEGYTELSPRKLLLLLLDIEKRLGRVRTIKWGPRTIDLDIIFYDDLVIDEPDLKVPHPDMKNRIFVLKPLVEIEPDFVHPIFKKSVKQLLEDLEGKSK</sequence>
<dbReference type="Pfam" id="PF01288">
    <property type="entry name" value="HPPK"/>
    <property type="match status" value="1"/>
</dbReference>
<dbReference type="RefSeq" id="WP_416085092.1">
    <property type="nucleotide sequence ID" value="NZ_JBNARP010000006.1"/>
</dbReference>
<evidence type="ECO:0000256" key="7">
    <source>
        <dbReference type="ARBA" id="ARBA00022777"/>
    </source>
</evidence>
<keyword evidence="5" id="KW-0808">Transferase</keyword>
<accession>A0A2J6WFY5</accession>
<evidence type="ECO:0000313" key="16">
    <source>
        <dbReference type="Proteomes" id="UP000236910"/>
    </source>
</evidence>
<proteinExistence type="inferred from homology"/>
<comment type="caution">
    <text evidence="14">The sequence shown here is derived from an EMBL/GenBank/DDBJ whole genome shotgun (WGS) entry which is preliminary data.</text>
</comment>